<dbReference type="PANTHER" id="PTHR47611">
    <property type="entry name" value="HAT DIMERISATION DOMAIN, C-TERMINAL"/>
    <property type="match status" value="1"/>
</dbReference>
<dbReference type="InterPro" id="IPR008906">
    <property type="entry name" value="HATC_C_dom"/>
</dbReference>
<dbReference type="OrthoDB" id="7699767at2759"/>
<feature type="domain" description="HAT C-terminal dimerisation" evidence="1">
    <location>
        <begin position="5"/>
        <end position="62"/>
    </location>
</feature>
<dbReference type="AlphaFoldDB" id="A0A232EDI8"/>
<evidence type="ECO:0000313" key="2">
    <source>
        <dbReference type="EMBL" id="OXU16405.1"/>
    </source>
</evidence>
<dbReference type="EMBL" id="NNAY01006363">
    <property type="protein sequence ID" value="OXU16405.1"/>
    <property type="molecule type" value="Genomic_DNA"/>
</dbReference>
<keyword evidence="3" id="KW-1185">Reference proteome</keyword>
<dbReference type="STRING" id="543379.A0A232EDI8"/>
<evidence type="ECO:0000259" key="1">
    <source>
        <dbReference type="Pfam" id="PF05699"/>
    </source>
</evidence>
<dbReference type="Proteomes" id="UP000215335">
    <property type="component" value="Unassembled WGS sequence"/>
</dbReference>
<name>A0A232EDI8_9HYME</name>
<dbReference type="GO" id="GO:0046983">
    <property type="term" value="F:protein dimerization activity"/>
    <property type="evidence" value="ECO:0007669"/>
    <property type="project" value="InterPro"/>
</dbReference>
<dbReference type="InterPro" id="IPR012337">
    <property type="entry name" value="RNaseH-like_sf"/>
</dbReference>
<dbReference type="Pfam" id="PF05699">
    <property type="entry name" value="Dimer_Tnp_hAT"/>
    <property type="match status" value="1"/>
</dbReference>
<gene>
    <name evidence="2" type="ORF">TSAR_015031</name>
</gene>
<sequence length="72" mass="8424">MNESSIEYWNRNSTSLSTLAKRYMVIMVTSVPSERLFSKAGRIMTQDRSSLSPKHLQHLLFLASLRKKDWHL</sequence>
<proteinExistence type="predicted"/>
<comment type="caution">
    <text evidence="2">The sequence shown here is derived from an EMBL/GenBank/DDBJ whole genome shotgun (WGS) entry which is preliminary data.</text>
</comment>
<protein>
    <recommendedName>
        <fullName evidence="1">HAT C-terminal dimerisation domain-containing protein</fullName>
    </recommendedName>
</protein>
<evidence type="ECO:0000313" key="3">
    <source>
        <dbReference type="Proteomes" id="UP000215335"/>
    </source>
</evidence>
<reference evidence="2 3" key="1">
    <citation type="journal article" date="2017" name="Curr. Biol.">
        <title>The Evolution of Venom by Co-option of Single-Copy Genes.</title>
        <authorList>
            <person name="Martinson E.O."/>
            <person name="Mrinalini"/>
            <person name="Kelkar Y.D."/>
            <person name="Chang C.H."/>
            <person name="Werren J.H."/>
        </authorList>
    </citation>
    <scope>NUCLEOTIDE SEQUENCE [LARGE SCALE GENOMIC DNA]</scope>
    <source>
        <strain evidence="2 3">Alberta</strain>
        <tissue evidence="2">Whole body</tissue>
    </source>
</reference>
<dbReference type="SUPFAM" id="SSF53098">
    <property type="entry name" value="Ribonuclease H-like"/>
    <property type="match status" value="1"/>
</dbReference>
<dbReference type="PANTHER" id="PTHR47611:SF3">
    <property type="entry name" value="HAT C-TERMINAL DIMERISATION DOMAIN-CONTAINING PROTEIN"/>
    <property type="match status" value="1"/>
</dbReference>
<organism evidence="2 3">
    <name type="scientific">Trichomalopsis sarcophagae</name>
    <dbReference type="NCBI Taxonomy" id="543379"/>
    <lineage>
        <taxon>Eukaryota</taxon>
        <taxon>Metazoa</taxon>
        <taxon>Ecdysozoa</taxon>
        <taxon>Arthropoda</taxon>
        <taxon>Hexapoda</taxon>
        <taxon>Insecta</taxon>
        <taxon>Pterygota</taxon>
        <taxon>Neoptera</taxon>
        <taxon>Endopterygota</taxon>
        <taxon>Hymenoptera</taxon>
        <taxon>Apocrita</taxon>
        <taxon>Proctotrupomorpha</taxon>
        <taxon>Chalcidoidea</taxon>
        <taxon>Pteromalidae</taxon>
        <taxon>Pteromalinae</taxon>
        <taxon>Trichomalopsis</taxon>
    </lineage>
</organism>
<accession>A0A232EDI8</accession>